<keyword evidence="5" id="KW-1185">Reference proteome</keyword>
<evidence type="ECO:0000313" key="4">
    <source>
        <dbReference type="EMBL" id="RLQ89561.1"/>
    </source>
</evidence>
<comment type="caution">
    <text evidence="4">The sequence shown here is derived from an EMBL/GenBank/DDBJ whole genome shotgun (WGS) entry which is preliminary data.</text>
</comment>
<reference evidence="4 5" key="1">
    <citation type="submission" date="2018-10" db="EMBL/GenBank/DDBJ databases">
        <title>Notoacmeibacter sp. M2BS9Y-3-1, whole genome shotgun sequence.</title>
        <authorList>
            <person name="Tuo L."/>
        </authorList>
    </citation>
    <scope>NUCLEOTIDE SEQUENCE [LARGE SCALE GENOMIC DNA]</scope>
    <source>
        <strain evidence="4 5">M2BS9Y-3-1</strain>
    </source>
</reference>
<protein>
    <submittedName>
        <fullName evidence="4">ComF family protein</fullName>
    </submittedName>
</protein>
<dbReference type="AlphaFoldDB" id="A0A3L7JIU8"/>
<evidence type="ECO:0000313" key="5">
    <source>
        <dbReference type="Proteomes" id="UP000281094"/>
    </source>
</evidence>
<accession>A0A3L7JIU8</accession>
<organism evidence="4 5">
    <name type="scientific">Notoacmeibacter ruber</name>
    <dbReference type="NCBI Taxonomy" id="2670375"/>
    <lineage>
        <taxon>Bacteria</taxon>
        <taxon>Pseudomonadati</taxon>
        <taxon>Pseudomonadota</taxon>
        <taxon>Alphaproteobacteria</taxon>
        <taxon>Hyphomicrobiales</taxon>
        <taxon>Notoacmeibacteraceae</taxon>
        <taxon>Notoacmeibacter</taxon>
    </lineage>
</organism>
<proteinExistence type="inferred from homology"/>
<dbReference type="InterPro" id="IPR029057">
    <property type="entry name" value="PRTase-like"/>
</dbReference>
<feature type="domain" description="Double zinc ribbon" evidence="3">
    <location>
        <begin position="23"/>
        <end position="69"/>
    </location>
</feature>
<evidence type="ECO:0000259" key="3">
    <source>
        <dbReference type="Pfam" id="PF18912"/>
    </source>
</evidence>
<name>A0A3L7JIU8_9HYPH</name>
<comment type="similarity">
    <text evidence="1">Belongs to the ComF/GntX family.</text>
</comment>
<dbReference type="Pfam" id="PF00156">
    <property type="entry name" value="Pribosyltran"/>
    <property type="match status" value="1"/>
</dbReference>
<dbReference type="InterPro" id="IPR051910">
    <property type="entry name" value="ComF/GntX_DNA_util-trans"/>
</dbReference>
<dbReference type="Proteomes" id="UP000281094">
    <property type="component" value="Unassembled WGS sequence"/>
</dbReference>
<dbReference type="Gene3D" id="3.40.50.2020">
    <property type="match status" value="1"/>
</dbReference>
<dbReference type="PANTHER" id="PTHR47505:SF1">
    <property type="entry name" value="DNA UTILIZATION PROTEIN YHGH"/>
    <property type="match status" value="1"/>
</dbReference>
<dbReference type="EMBL" id="RCWN01000001">
    <property type="protein sequence ID" value="RLQ89561.1"/>
    <property type="molecule type" value="Genomic_DNA"/>
</dbReference>
<evidence type="ECO:0000259" key="2">
    <source>
        <dbReference type="Pfam" id="PF00156"/>
    </source>
</evidence>
<dbReference type="SUPFAM" id="SSF53271">
    <property type="entry name" value="PRTase-like"/>
    <property type="match status" value="1"/>
</dbReference>
<dbReference type="CDD" id="cd06223">
    <property type="entry name" value="PRTases_typeI"/>
    <property type="match status" value="1"/>
</dbReference>
<dbReference type="InterPro" id="IPR000836">
    <property type="entry name" value="PRTase_dom"/>
</dbReference>
<sequence length="258" mass="27788">MERKPSAAKQLSRVVIRVGDGLTRMLFPPACLECGREVSAPGTFCAGCWPQLRAIETPLCPVLGTPFSVEMGGGIVSAEALAAPPVFERARAAVVHDGPARGLVSALKYRDRTDLARWMAAWMVRAGDELLADCQLIVAVPLHRRRLLGRRFNQSAELARAIANQSGNPFHPELLVRRRATPRQVGLTRGQRRENVRGAFIVPDAALPLLSGRKVLLIDDVYTTGATVTAASRAVLRGGAGSVDVLTFSRVLPEGRVA</sequence>
<gene>
    <name evidence="4" type="ORF">D8780_10535</name>
</gene>
<dbReference type="InterPro" id="IPR044005">
    <property type="entry name" value="DZR_2"/>
</dbReference>
<dbReference type="PANTHER" id="PTHR47505">
    <property type="entry name" value="DNA UTILIZATION PROTEIN YHGH"/>
    <property type="match status" value="1"/>
</dbReference>
<feature type="domain" description="Phosphoribosyltransferase" evidence="2">
    <location>
        <begin position="157"/>
        <end position="246"/>
    </location>
</feature>
<dbReference type="Pfam" id="PF18912">
    <property type="entry name" value="DZR_2"/>
    <property type="match status" value="1"/>
</dbReference>
<evidence type="ECO:0000256" key="1">
    <source>
        <dbReference type="ARBA" id="ARBA00008007"/>
    </source>
</evidence>